<reference evidence="5" key="1">
    <citation type="submission" date="2024-06" db="EMBL/GenBank/DDBJ databases">
        <title>Multi-omics analyses provide insights into the biosynthesis of the anticancer antibiotic pleurotin in Hohenbuehelia grisea.</title>
        <authorList>
            <person name="Weaver J.A."/>
            <person name="Alberti F."/>
        </authorList>
    </citation>
    <scope>NUCLEOTIDE SEQUENCE [LARGE SCALE GENOMIC DNA]</scope>
    <source>
        <strain evidence="5">T-177</strain>
    </source>
</reference>
<keyword evidence="2" id="KW-1133">Transmembrane helix</keyword>
<evidence type="ECO:0000313" key="4">
    <source>
        <dbReference type="EMBL" id="KAL0958060.1"/>
    </source>
</evidence>
<feature type="chain" id="PRO_5046853803" evidence="3">
    <location>
        <begin position="25"/>
        <end position="165"/>
    </location>
</feature>
<sequence length="165" mass="17966">MLPTVAATWATLAIFLLFLSPAAAQAPPSTPADGNRTRDDIVCRPFGPCEACPEDSLNEPFCQPFGNRRLMHCINMTAAFPTKPAVRPGVPPPPSNASESPPQGETPAWEACGRIVSQERADFWEFVGCNLLFAAIALFWLLARSRRMQTAQARQLAARIGLTRT</sequence>
<dbReference type="EMBL" id="JASNQZ010000004">
    <property type="protein sequence ID" value="KAL0958060.1"/>
    <property type="molecule type" value="Genomic_DNA"/>
</dbReference>
<organism evidence="4 5">
    <name type="scientific">Hohenbuehelia grisea</name>
    <dbReference type="NCBI Taxonomy" id="104357"/>
    <lineage>
        <taxon>Eukaryota</taxon>
        <taxon>Fungi</taxon>
        <taxon>Dikarya</taxon>
        <taxon>Basidiomycota</taxon>
        <taxon>Agaricomycotina</taxon>
        <taxon>Agaricomycetes</taxon>
        <taxon>Agaricomycetidae</taxon>
        <taxon>Agaricales</taxon>
        <taxon>Pleurotineae</taxon>
        <taxon>Pleurotaceae</taxon>
        <taxon>Hohenbuehelia</taxon>
    </lineage>
</organism>
<gene>
    <name evidence="4" type="ORF">HGRIS_000238</name>
</gene>
<evidence type="ECO:0000313" key="5">
    <source>
        <dbReference type="Proteomes" id="UP001556367"/>
    </source>
</evidence>
<keyword evidence="3" id="KW-0732">Signal</keyword>
<proteinExistence type="predicted"/>
<keyword evidence="5" id="KW-1185">Reference proteome</keyword>
<name>A0ABR3JSA2_9AGAR</name>
<feature type="region of interest" description="Disordered" evidence="1">
    <location>
        <begin position="84"/>
        <end position="108"/>
    </location>
</feature>
<accession>A0ABR3JSA2</accession>
<evidence type="ECO:0000256" key="1">
    <source>
        <dbReference type="SAM" id="MobiDB-lite"/>
    </source>
</evidence>
<evidence type="ECO:0000256" key="2">
    <source>
        <dbReference type="SAM" id="Phobius"/>
    </source>
</evidence>
<feature type="signal peptide" evidence="3">
    <location>
        <begin position="1"/>
        <end position="24"/>
    </location>
</feature>
<evidence type="ECO:0000256" key="3">
    <source>
        <dbReference type="SAM" id="SignalP"/>
    </source>
</evidence>
<comment type="caution">
    <text evidence="4">The sequence shown here is derived from an EMBL/GenBank/DDBJ whole genome shotgun (WGS) entry which is preliminary data.</text>
</comment>
<feature type="transmembrane region" description="Helical" evidence="2">
    <location>
        <begin position="123"/>
        <end position="143"/>
    </location>
</feature>
<keyword evidence="2" id="KW-0812">Transmembrane</keyword>
<keyword evidence="2" id="KW-0472">Membrane</keyword>
<protein>
    <submittedName>
        <fullName evidence="4">Uncharacterized protein</fullName>
    </submittedName>
</protein>
<dbReference type="Proteomes" id="UP001556367">
    <property type="component" value="Unassembled WGS sequence"/>
</dbReference>